<dbReference type="PANTHER" id="PTHR30203">
    <property type="entry name" value="OUTER MEMBRANE CATION EFFLUX PROTEIN"/>
    <property type="match status" value="1"/>
</dbReference>
<dbReference type="Proteomes" id="UP000663444">
    <property type="component" value="Chromosome"/>
</dbReference>
<evidence type="ECO:0000313" key="5">
    <source>
        <dbReference type="Proteomes" id="UP000663444"/>
    </source>
</evidence>
<dbReference type="RefSeq" id="WP_203385658.1">
    <property type="nucleotide sequence ID" value="NZ_CP064781.1"/>
</dbReference>
<evidence type="ECO:0000256" key="3">
    <source>
        <dbReference type="SAM" id="SignalP"/>
    </source>
</evidence>
<feature type="coiled-coil region" evidence="2">
    <location>
        <begin position="194"/>
        <end position="228"/>
    </location>
</feature>
<keyword evidence="3" id="KW-0732">Signal</keyword>
<organism evidence="4 5">
    <name type="scientific">Azospira restricta</name>
    <dbReference type="NCBI Taxonomy" id="404405"/>
    <lineage>
        <taxon>Bacteria</taxon>
        <taxon>Pseudomonadati</taxon>
        <taxon>Pseudomonadota</taxon>
        <taxon>Betaproteobacteria</taxon>
        <taxon>Rhodocyclales</taxon>
        <taxon>Rhodocyclaceae</taxon>
        <taxon>Azospira</taxon>
    </lineage>
</organism>
<reference evidence="4" key="1">
    <citation type="submission" date="2020-11" db="EMBL/GenBank/DDBJ databases">
        <title>Azospira restricta DSM 18626 genome sequence.</title>
        <authorList>
            <person name="Moe W.M."/>
        </authorList>
    </citation>
    <scope>NUCLEOTIDE SEQUENCE</scope>
    <source>
        <strain evidence="4">DSM 18626</strain>
    </source>
</reference>
<comment type="similarity">
    <text evidence="1">Belongs to the outer membrane factor (OMF) (TC 1.B.17) family.</text>
</comment>
<dbReference type="Gene3D" id="1.20.1600.10">
    <property type="entry name" value="Outer membrane efflux proteins (OEP)"/>
    <property type="match status" value="1"/>
</dbReference>
<dbReference type="InterPro" id="IPR003423">
    <property type="entry name" value="OMP_efflux"/>
</dbReference>
<accession>A0A974PVJ3</accession>
<dbReference type="KEGG" id="ares:IWH25_09945"/>
<dbReference type="GO" id="GO:0015562">
    <property type="term" value="F:efflux transmembrane transporter activity"/>
    <property type="evidence" value="ECO:0007669"/>
    <property type="project" value="InterPro"/>
</dbReference>
<dbReference type="Pfam" id="PF02321">
    <property type="entry name" value="OEP"/>
    <property type="match status" value="2"/>
</dbReference>
<dbReference type="InterPro" id="IPR010131">
    <property type="entry name" value="MdtP/NodT-like"/>
</dbReference>
<gene>
    <name evidence="4" type="ORF">IWH25_09945</name>
</gene>
<evidence type="ECO:0000256" key="1">
    <source>
        <dbReference type="ARBA" id="ARBA00007613"/>
    </source>
</evidence>
<dbReference type="EMBL" id="CP064781">
    <property type="protein sequence ID" value="QRJ62131.1"/>
    <property type="molecule type" value="Genomic_DNA"/>
</dbReference>
<protein>
    <submittedName>
        <fullName evidence="4">TolC family protein</fullName>
    </submittedName>
</protein>
<proteinExistence type="inferred from homology"/>
<dbReference type="SUPFAM" id="SSF56954">
    <property type="entry name" value="Outer membrane efflux proteins (OEP)"/>
    <property type="match status" value="1"/>
</dbReference>
<evidence type="ECO:0000256" key="2">
    <source>
        <dbReference type="SAM" id="Coils"/>
    </source>
</evidence>
<dbReference type="AlphaFoldDB" id="A0A974PVJ3"/>
<sequence length="432" mass="47726">MTRRTTGQALRLAALATLLAGSLPAAAESHAGRGDGLPGASIESLLDYARTRNPELAAMRYEAEAAGERVAPAGALPDPKFRAELRDITRMGEQKATLSPSQVGSTKYLLMQDLPWYGKRDLRREIAEQEAEGAKGRAHGTWSEIAGRLKAAHAQRYYVQRNAELAQEILDLMGRLEKVAQARYAGGLAAQQDVIRAQVEQTAMRNELLALENERHHLQARVNALLARPAQAPLADAERLRPLPAPARLDAAALEDRLRAKNPQLFAADAQIRAAEKGRELAYKNRYPDFTVGVSPIQYQSSVREWELMVELNIPLQQSSRRAQERESEAMLAAARARKEATSWQLLGELSENLGGIDTARRSELLASNQLLPQAETSFRAALAGYENGKVDFATLLDAQRQIRQAKQNRLKAQVEAQLRLAEIERLLGEEL</sequence>
<name>A0A974PVJ3_9RHOO</name>
<dbReference type="PANTHER" id="PTHR30203:SF24">
    <property type="entry name" value="BLR4935 PROTEIN"/>
    <property type="match status" value="1"/>
</dbReference>
<feature type="signal peptide" evidence="3">
    <location>
        <begin position="1"/>
        <end position="27"/>
    </location>
</feature>
<keyword evidence="5" id="KW-1185">Reference proteome</keyword>
<feature type="chain" id="PRO_5037584483" evidence="3">
    <location>
        <begin position="28"/>
        <end position="432"/>
    </location>
</feature>
<keyword evidence="2" id="KW-0175">Coiled coil</keyword>
<evidence type="ECO:0000313" key="4">
    <source>
        <dbReference type="EMBL" id="QRJ62131.1"/>
    </source>
</evidence>